<dbReference type="Proteomes" id="UP000231333">
    <property type="component" value="Unassembled WGS sequence"/>
</dbReference>
<name>A0A2H0QXD2_9BACT</name>
<feature type="transmembrane region" description="Helical" evidence="1">
    <location>
        <begin position="6"/>
        <end position="23"/>
    </location>
</feature>
<evidence type="ECO:0000256" key="1">
    <source>
        <dbReference type="SAM" id="Phobius"/>
    </source>
</evidence>
<evidence type="ECO:0000313" key="2">
    <source>
        <dbReference type="EMBL" id="PIR38285.1"/>
    </source>
</evidence>
<evidence type="ECO:0000313" key="3">
    <source>
        <dbReference type="Proteomes" id="UP000231333"/>
    </source>
</evidence>
<proteinExistence type="predicted"/>
<gene>
    <name evidence="2" type="ORF">COV34_01595</name>
</gene>
<comment type="caution">
    <text evidence="2">The sequence shown here is derived from an EMBL/GenBank/DDBJ whole genome shotgun (WGS) entry which is preliminary data.</text>
</comment>
<organism evidence="2 3">
    <name type="scientific">Candidatus Zambryskibacteria bacterium CG10_big_fil_rev_8_21_14_0_10_42_12</name>
    <dbReference type="NCBI Taxonomy" id="1975115"/>
    <lineage>
        <taxon>Bacteria</taxon>
        <taxon>Candidatus Zambryskiibacteriota</taxon>
    </lineage>
</organism>
<keyword evidence="1" id="KW-0472">Membrane</keyword>
<dbReference type="EMBL" id="PCXL01000011">
    <property type="protein sequence ID" value="PIR38285.1"/>
    <property type="molecule type" value="Genomic_DNA"/>
</dbReference>
<accession>A0A2H0QXD2</accession>
<dbReference type="AlphaFoldDB" id="A0A2H0QXD2"/>
<sequence length="146" mass="17671">MAIIWTFGVALCGIILIFANKLYELKHRKETFITRFFSRYDKTLERMMLRLYFVFRRIEDWVKMHTHKTFPSKVRATERIVIEAVSDFTDRFVHFWRGKKELLPRAKVSKFIASILEYRYHSERERKKLVGNGRMDLERAFGSLKD</sequence>
<reference evidence="2 3" key="1">
    <citation type="submission" date="2017-09" db="EMBL/GenBank/DDBJ databases">
        <title>Depth-based differentiation of microbial function through sediment-hosted aquifers and enrichment of novel symbionts in the deep terrestrial subsurface.</title>
        <authorList>
            <person name="Probst A.J."/>
            <person name="Ladd B."/>
            <person name="Jarett J.K."/>
            <person name="Geller-Mcgrath D.E."/>
            <person name="Sieber C.M."/>
            <person name="Emerson J.B."/>
            <person name="Anantharaman K."/>
            <person name="Thomas B.C."/>
            <person name="Malmstrom R."/>
            <person name="Stieglmeier M."/>
            <person name="Klingl A."/>
            <person name="Woyke T."/>
            <person name="Ryan C.M."/>
            <person name="Banfield J.F."/>
        </authorList>
    </citation>
    <scope>NUCLEOTIDE SEQUENCE [LARGE SCALE GENOMIC DNA]</scope>
    <source>
        <strain evidence="2">CG10_big_fil_rev_8_21_14_0_10_42_12</strain>
    </source>
</reference>
<keyword evidence="1" id="KW-0812">Transmembrane</keyword>
<protein>
    <submittedName>
        <fullName evidence="2">Uncharacterized protein</fullName>
    </submittedName>
</protein>
<keyword evidence="1" id="KW-1133">Transmembrane helix</keyword>